<keyword evidence="4" id="KW-1003">Cell membrane</keyword>
<dbReference type="GO" id="GO:0015250">
    <property type="term" value="F:water channel activity"/>
    <property type="evidence" value="ECO:0007669"/>
    <property type="project" value="TreeGrafter"/>
</dbReference>
<dbReference type="InterPro" id="IPR023271">
    <property type="entry name" value="Aquaporin-like"/>
</dbReference>
<feature type="region of interest" description="Disordered" evidence="9">
    <location>
        <begin position="282"/>
        <end position="337"/>
    </location>
</feature>
<dbReference type="RefSeq" id="WP_218864598.1">
    <property type="nucleotide sequence ID" value="NZ_CP022295.1"/>
</dbReference>
<dbReference type="Gene3D" id="1.20.1080.10">
    <property type="entry name" value="Glycerol uptake facilitator protein"/>
    <property type="match status" value="1"/>
</dbReference>
<evidence type="ECO:0000313" key="12">
    <source>
        <dbReference type="Proteomes" id="UP000562045"/>
    </source>
</evidence>
<dbReference type="PROSITE" id="PS00221">
    <property type="entry name" value="MIP"/>
    <property type="match status" value="1"/>
</dbReference>
<evidence type="ECO:0000256" key="9">
    <source>
        <dbReference type="SAM" id="MobiDB-lite"/>
    </source>
</evidence>
<dbReference type="Proteomes" id="UP000562045">
    <property type="component" value="Unassembled WGS sequence"/>
</dbReference>
<keyword evidence="3 8" id="KW-0813">Transport</keyword>
<feature type="transmembrane region" description="Helical" evidence="10">
    <location>
        <begin position="21"/>
        <end position="41"/>
    </location>
</feature>
<sequence length="337" mass="34581">MTQEAMADQSADTPPTIVQKLLAEFLGTFVLVFIGCGAAVISGVDLVATGFSFGIAIVIMAYSFGRISGGHFNPAVSVGAALAGRISWKDVGLYSAAQTVGALVGGFVLAITLLASDAGWEFGDPLASNGYGDFGNADLFGALIIEIVLTFIFLLVILSVTDDRNRAIAAQAPLAIGLALAAIHFVGIGATGTSVNPARSIGVAFYSGGDAIADLWLFIVAPLIGAAIAGVIYPLTFGRDKDPVPGSGLNFGSGGSSDPGFTQQWNQGYGQQVFGQQQPDQPIIQDGWQWDPASQQWVPAQQPGGAPAPAPAPAPDQGQQGGWAPPAGDQTQVRPPQ</sequence>
<name>A0A7Y9ZEX5_9ACTN</name>
<dbReference type="PANTHER" id="PTHR19139:SF199">
    <property type="entry name" value="MIP17260P"/>
    <property type="match status" value="1"/>
</dbReference>
<keyword evidence="5 8" id="KW-0812">Transmembrane</keyword>
<dbReference type="EMBL" id="JACBZM010000001">
    <property type="protein sequence ID" value="NYI43746.1"/>
    <property type="molecule type" value="Genomic_DNA"/>
</dbReference>
<evidence type="ECO:0000256" key="5">
    <source>
        <dbReference type="ARBA" id="ARBA00022692"/>
    </source>
</evidence>
<feature type="compositionally biased region" description="Low complexity" evidence="9">
    <location>
        <begin position="295"/>
        <end position="305"/>
    </location>
</feature>
<dbReference type="PANTHER" id="PTHR19139">
    <property type="entry name" value="AQUAPORIN TRANSPORTER"/>
    <property type="match status" value="1"/>
</dbReference>
<comment type="similarity">
    <text evidence="2 8">Belongs to the MIP/aquaporin (TC 1.A.8) family.</text>
</comment>
<evidence type="ECO:0000256" key="10">
    <source>
        <dbReference type="SAM" id="Phobius"/>
    </source>
</evidence>
<feature type="transmembrane region" description="Helical" evidence="10">
    <location>
        <begin position="139"/>
        <end position="160"/>
    </location>
</feature>
<dbReference type="AlphaFoldDB" id="A0A7Y9ZEX5"/>
<evidence type="ECO:0000256" key="1">
    <source>
        <dbReference type="ARBA" id="ARBA00004651"/>
    </source>
</evidence>
<dbReference type="GO" id="GO:0005886">
    <property type="term" value="C:plasma membrane"/>
    <property type="evidence" value="ECO:0007669"/>
    <property type="project" value="UniProtKB-SubCell"/>
</dbReference>
<dbReference type="SUPFAM" id="SSF81338">
    <property type="entry name" value="Aquaporin-like"/>
    <property type="match status" value="1"/>
</dbReference>
<feature type="transmembrane region" description="Helical" evidence="10">
    <location>
        <begin position="91"/>
        <end position="115"/>
    </location>
</feature>
<accession>A0A7Y9ZEX5</accession>
<keyword evidence="6 10" id="KW-1133">Transmembrane helix</keyword>
<feature type="transmembrane region" description="Helical" evidence="10">
    <location>
        <begin position="47"/>
        <end position="65"/>
    </location>
</feature>
<dbReference type="Pfam" id="PF00230">
    <property type="entry name" value="MIP"/>
    <property type="match status" value="1"/>
</dbReference>
<evidence type="ECO:0000313" key="11">
    <source>
        <dbReference type="EMBL" id="NYI43746.1"/>
    </source>
</evidence>
<dbReference type="PRINTS" id="PR00783">
    <property type="entry name" value="MINTRINSICP"/>
</dbReference>
<gene>
    <name evidence="11" type="ORF">BJ993_000826</name>
</gene>
<feature type="region of interest" description="Disordered" evidence="9">
    <location>
        <begin position="246"/>
        <end position="266"/>
    </location>
</feature>
<evidence type="ECO:0000256" key="3">
    <source>
        <dbReference type="ARBA" id="ARBA00022448"/>
    </source>
</evidence>
<feature type="compositionally biased region" description="Low complexity" evidence="9">
    <location>
        <begin position="315"/>
        <end position="330"/>
    </location>
</feature>
<dbReference type="InterPro" id="IPR022357">
    <property type="entry name" value="MIP_CS"/>
</dbReference>
<comment type="caution">
    <text evidence="11">The sequence shown here is derived from an EMBL/GenBank/DDBJ whole genome shotgun (WGS) entry which is preliminary data.</text>
</comment>
<evidence type="ECO:0000256" key="8">
    <source>
        <dbReference type="RuleBase" id="RU000477"/>
    </source>
</evidence>
<feature type="transmembrane region" description="Helical" evidence="10">
    <location>
        <begin position="172"/>
        <end position="195"/>
    </location>
</feature>
<evidence type="ECO:0000256" key="4">
    <source>
        <dbReference type="ARBA" id="ARBA00022475"/>
    </source>
</evidence>
<evidence type="ECO:0000256" key="2">
    <source>
        <dbReference type="ARBA" id="ARBA00006175"/>
    </source>
</evidence>
<dbReference type="InterPro" id="IPR000425">
    <property type="entry name" value="MIP"/>
</dbReference>
<evidence type="ECO:0000256" key="6">
    <source>
        <dbReference type="ARBA" id="ARBA00022989"/>
    </source>
</evidence>
<dbReference type="CDD" id="cd00333">
    <property type="entry name" value="MIP"/>
    <property type="match status" value="1"/>
</dbReference>
<protein>
    <submittedName>
        <fullName evidence="11">Aquaporin Z</fullName>
    </submittedName>
</protein>
<comment type="subcellular location">
    <subcellularLocation>
        <location evidence="1">Cell membrane</location>
        <topology evidence="1">Multi-pass membrane protein</topology>
    </subcellularLocation>
</comment>
<proteinExistence type="inferred from homology"/>
<evidence type="ECO:0000256" key="7">
    <source>
        <dbReference type="ARBA" id="ARBA00023136"/>
    </source>
</evidence>
<dbReference type="InterPro" id="IPR034294">
    <property type="entry name" value="Aquaporin_transptr"/>
</dbReference>
<organism evidence="11 12">
    <name type="scientific">Nocardioides aromaticivorans</name>
    <dbReference type="NCBI Taxonomy" id="200618"/>
    <lineage>
        <taxon>Bacteria</taxon>
        <taxon>Bacillati</taxon>
        <taxon>Actinomycetota</taxon>
        <taxon>Actinomycetes</taxon>
        <taxon>Propionibacteriales</taxon>
        <taxon>Nocardioidaceae</taxon>
        <taxon>Nocardioides</taxon>
    </lineage>
</organism>
<keyword evidence="7 10" id="KW-0472">Membrane</keyword>
<feature type="transmembrane region" description="Helical" evidence="10">
    <location>
        <begin position="215"/>
        <end position="235"/>
    </location>
</feature>
<reference evidence="11 12" key="1">
    <citation type="submission" date="2020-07" db="EMBL/GenBank/DDBJ databases">
        <title>Sequencing the genomes of 1000 actinobacteria strains.</title>
        <authorList>
            <person name="Klenk H.-P."/>
        </authorList>
    </citation>
    <scope>NUCLEOTIDE SEQUENCE [LARGE SCALE GENOMIC DNA]</scope>
    <source>
        <strain evidence="11 12">DSM 15131</strain>
    </source>
</reference>